<dbReference type="Proteomes" id="UP000006038">
    <property type="component" value="Chromosome 1"/>
</dbReference>
<dbReference type="InterPro" id="IPR027417">
    <property type="entry name" value="P-loop_NTPase"/>
</dbReference>
<dbReference type="SUPFAM" id="SSF52540">
    <property type="entry name" value="P-loop containing nucleoside triphosphate hydrolases"/>
    <property type="match status" value="1"/>
</dbReference>
<keyword evidence="3" id="KW-0611">Plant defense</keyword>
<dbReference type="AlphaFoldDB" id="J3L7T1"/>
<dbReference type="GO" id="GO:0006952">
    <property type="term" value="P:defense response"/>
    <property type="evidence" value="ECO:0007669"/>
    <property type="project" value="UniProtKB-KW"/>
</dbReference>
<dbReference type="InterPro" id="IPR032675">
    <property type="entry name" value="LRR_dom_sf"/>
</dbReference>
<accession>J3L7T1</accession>
<feature type="domain" description="NB-ARC" evidence="4">
    <location>
        <begin position="170"/>
        <end position="340"/>
    </location>
</feature>
<dbReference type="InterPro" id="IPR056789">
    <property type="entry name" value="LRR_R13L1-DRL21"/>
</dbReference>
<dbReference type="InterPro" id="IPR042197">
    <property type="entry name" value="Apaf_helical"/>
</dbReference>
<dbReference type="SUPFAM" id="SSF52058">
    <property type="entry name" value="L domain-like"/>
    <property type="match status" value="1"/>
</dbReference>
<dbReference type="eggNOG" id="KOG4658">
    <property type="taxonomic scope" value="Eukaryota"/>
</dbReference>
<dbReference type="GO" id="GO:0043531">
    <property type="term" value="F:ADP binding"/>
    <property type="evidence" value="ECO:0007669"/>
    <property type="project" value="InterPro"/>
</dbReference>
<protein>
    <submittedName>
        <fullName evidence="7">Uncharacterized protein</fullName>
    </submittedName>
</protein>
<keyword evidence="8" id="KW-1185">Reference proteome</keyword>
<organism evidence="7">
    <name type="scientific">Oryza brachyantha</name>
    <name type="common">malo sina</name>
    <dbReference type="NCBI Taxonomy" id="4533"/>
    <lineage>
        <taxon>Eukaryota</taxon>
        <taxon>Viridiplantae</taxon>
        <taxon>Streptophyta</taxon>
        <taxon>Embryophyta</taxon>
        <taxon>Tracheophyta</taxon>
        <taxon>Spermatophyta</taxon>
        <taxon>Magnoliopsida</taxon>
        <taxon>Liliopsida</taxon>
        <taxon>Poales</taxon>
        <taxon>Poaceae</taxon>
        <taxon>BOP clade</taxon>
        <taxon>Oryzoideae</taxon>
        <taxon>Oryzeae</taxon>
        <taxon>Oryzinae</taxon>
        <taxon>Oryza</taxon>
    </lineage>
</organism>
<dbReference type="InterPro" id="IPR058922">
    <property type="entry name" value="WHD_DRP"/>
</dbReference>
<dbReference type="InterPro" id="IPR002182">
    <property type="entry name" value="NB-ARC"/>
</dbReference>
<sequence length="915" mass="102065">MARPMDICFLVSPLVSTPLVVQHESARGTAEQHRRLFHLLLDVRHIVTEAEGGARKAGVDDWLGAVLRAVQEADDLMDELQLRVVLRSAQQVRKIFSIYGNRLVSRWRMRTSLRSVIRKLEKLVGEGSGLGFPAGHRAHASSGDAIGQLHLQACTVLTEDQGHDQFVGREQDTEMIVEELLKRRDRRELTVLPIVGAGGVGKTAVAQMVYQDNRTVDHFELRLWVRASVVDGSSTLAKKIVDSLIGGQRGLPGDDIDALGQCLKQLLQGRRYLLVLDDVHRSDCHEWPVLQGHLACGEAGSAVIVTSRDDKHIATVVGTLSAHQVTALSDEDMWRVMKDRALSLGAKESPELVDAGMEIARRCGGIPFAAKVIGGLLSFKMGLTGWIDVRNSIACANESPENISSSVIRLSYSHLPPTVKQWFVFCALFPKDFEVDREMLIQLWMANDFVLSSGREEEKGTWVFNYLVQMCFLEGVEKLSWPEWAGVKCRAQSMFHEFARSIGENVLTLLSNPNKSMEETRNFRLRGYGAPAGNISSVRTLLCLEGGCAAYSWNSIFSQPNSLRALGLHCIQSMHASIDPRHMRHLRYLDLSKSSITSLPKDIVKLCFLQTIRLSQCPYICQLPQDMSSITGLRHLYIDGCPRIENMPPNMRKLKNLLILTTYVVGNDDSNGINQLEHMNLTAQLELYNLKNVKSVENALMAKLHSKQKLTQLTLCWGMFRDGEVNQDCAKDLLEALRPNENLEVLKIWRFPDVTLSTWLASNTVLPNLEKLILVACKQCTTLPEVGQLPKLKLLHLERMESLKHIYGAVPSTVHSGGHGGVLTEEFPRLEKLILINLRNLQGLKDGTELEKELAFPQLVELTIINCPALQKIPSTPVLKHLTVEGENHKNLITRAFSSNVSSTFSTAALSCNLY</sequence>
<evidence type="ECO:0000256" key="3">
    <source>
        <dbReference type="ARBA" id="ARBA00022821"/>
    </source>
</evidence>
<dbReference type="Gene3D" id="3.80.10.10">
    <property type="entry name" value="Ribonuclease Inhibitor"/>
    <property type="match status" value="1"/>
</dbReference>
<dbReference type="Gene3D" id="1.10.10.10">
    <property type="entry name" value="Winged helix-like DNA-binding domain superfamily/Winged helix DNA-binding domain"/>
    <property type="match status" value="1"/>
</dbReference>
<keyword evidence="1" id="KW-0433">Leucine-rich repeat</keyword>
<dbReference type="Gramene" id="OB01G52870.1">
    <property type="protein sequence ID" value="OB01G52870.1"/>
    <property type="gene ID" value="OB01G52870"/>
</dbReference>
<evidence type="ECO:0000259" key="6">
    <source>
        <dbReference type="Pfam" id="PF25019"/>
    </source>
</evidence>
<keyword evidence="2" id="KW-0677">Repeat</keyword>
<feature type="domain" description="R13L1/DRL21-like LRR repeat region" evidence="6">
    <location>
        <begin position="673"/>
        <end position="800"/>
    </location>
</feature>
<dbReference type="EnsemblPlants" id="OB01G52870.1">
    <property type="protein sequence ID" value="OB01G52870.1"/>
    <property type="gene ID" value="OB01G52870"/>
</dbReference>
<name>J3L7T1_ORYBR</name>
<dbReference type="Pfam" id="PF00931">
    <property type="entry name" value="NB-ARC"/>
    <property type="match status" value="1"/>
</dbReference>
<dbReference type="InterPro" id="IPR036388">
    <property type="entry name" value="WH-like_DNA-bd_sf"/>
</dbReference>
<evidence type="ECO:0000313" key="7">
    <source>
        <dbReference type="EnsemblPlants" id="OB01G52870.1"/>
    </source>
</evidence>
<evidence type="ECO:0000256" key="2">
    <source>
        <dbReference type="ARBA" id="ARBA00022737"/>
    </source>
</evidence>
<dbReference type="Gene3D" id="1.10.8.430">
    <property type="entry name" value="Helical domain of apoptotic protease-activating factors"/>
    <property type="match status" value="1"/>
</dbReference>
<dbReference type="PANTHER" id="PTHR36766">
    <property type="entry name" value="PLANT BROAD-SPECTRUM MILDEW RESISTANCE PROTEIN RPW8"/>
    <property type="match status" value="1"/>
</dbReference>
<evidence type="ECO:0000259" key="5">
    <source>
        <dbReference type="Pfam" id="PF23559"/>
    </source>
</evidence>
<dbReference type="HOGENOM" id="CLU_000837_8_1_1"/>
<dbReference type="PRINTS" id="PR00364">
    <property type="entry name" value="DISEASERSIST"/>
</dbReference>
<dbReference type="OMA" id="CEPLETQ"/>
<proteinExistence type="predicted"/>
<dbReference type="PANTHER" id="PTHR36766:SF55">
    <property type="entry name" value="OS11G0492900 PROTEIN"/>
    <property type="match status" value="1"/>
</dbReference>
<dbReference type="Gene3D" id="3.40.50.300">
    <property type="entry name" value="P-loop containing nucleotide triphosphate hydrolases"/>
    <property type="match status" value="1"/>
</dbReference>
<feature type="domain" description="Disease resistance protein winged helix" evidence="5">
    <location>
        <begin position="428"/>
        <end position="499"/>
    </location>
</feature>
<dbReference type="Pfam" id="PF23559">
    <property type="entry name" value="WHD_DRP"/>
    <property type="match status" value="1"/>
</dbReference>
<evidence type="ECO:0000256" key="1">
    <source>
        <dbReference type="ARBA" id="ARBA00022614"/>
    </source>
</evidence>
<dbReference type="Pfam" id="PF25019">
    <property type="entry name" value="LRR_R13L1-DRL21"/>
    <property type="match status" value="1"/>
</dbReference>
<reference evidence="7" key="2">
    <citation type="submission" date="2013-04" db="UniProtKB">
        <authorList>
            <consortium name="EnsemblPlants"/>
        </authorList>
    </citation>
    <scope>IDENTIFICATION</scope>
</reference>
<evidence type="ECO:0000313" key="8">
    <source>
        <dbReference type="Proteomes" id="UP000006038"/>
    </source>
</evidence>
<evidence type="ECO:0000259" key="4">
    <source>
        <dbReference type="Pfam" id="PF00931"/>
    </source>
</evidence>
<reference evidence="7" key="1">
    <citation type="journal article" date="2013" name="Nat. Commun.">
        <title>Whole-genome sequencing of Oryza brachyantha reveals mechanisms underlying Oryza genome evolution.</title>
        <authorList>
            <person name="Chen J."/>
            <person name="Huang Q."/>
            <person name="Gao D."/>
            <person name="Wang J."/>
            <person name="Lang Y."/>
            <person name="Liu T."/>
            <person name="Li B."/>
            <person name="Bai Z."/>
            <person name="Luis Goicoechea J."/>
            <person name="Liang C."/>
            <person name="Chen C."/>
            <person name="Zhang W."/>
            <person name="Sun S."/>
            <person name="Liao Y."/>
            <person name="Zhang X."/>
            <person name="Yang L."/>
            <person name="Song C."/>
            <person name="Wang M."/>
            <person name="Shi J."/>
            <person name="Liu G."/>
            <person name="Liu J."/>
            <person name="Zhou H."/>
            <person name="Zhou W."/>
            <person name="Yu Q."/>
            <person name="An N."/>
            <person name="Chen Y."/>
            <person name="Cai Q."/>
            <person name="Wang B."/>
            <person name="Liu B."/>
            <person name="Min J."/>
            <person name="Huang Y."/>
            <person name="Wu H."/>
            <person name="Li Z."/>
            <person name="Zhang Y."/>
            <person name="Yin Y."/>
            <person name="Song W."/>
            <person name="Jiang J."/>
            <person name="Jackson S.A."/>
            <person name="Wing R.A."/>
            <person name="Wang J."/>
            <person name="Chen M."/>
        </authorList>
    </citation>
    <scope>NUCLEOTIDE SEQUENCE [LARGE SCALE GENOMIC DNA]</scope>
    <source>
        <strain evidence="7">cv. IRGC 101232</strain>
    </source>
</reference>